<sequence>MTVSPDEVPVTPDTKFPETTGVQPTNGTNGAINGTNGSSNGTNGLPAIKADNWKSAADFLRRPSTPDSPDPSDGSTPESGQTRRSPSCRYSFNLETIHRLRAASLASSSDADSPTRRKESLARRWMRSFIQTDPRKQIEEFFRKGDERGPLGYLRREGLIPRGQVSSFFTVWRPTSLDAIRMMMEGRATGKGLNVKGKSAKCGVLSGFVPFLQISEEKHKALIGTSPKSARIRVFFGSSSCRQQALEALQPILSDMMNTAEPAEALVAEHNSGRITLNDEDFEEALLDMRFSMDDPQIHLIDGIPEAYGVDIPERLFAEAFIVRQDISHEKDWETGRASEPAFMDLNFHATREGQLPKAVIWQYDHLRPLNPRGLLVAYEEERVRPVASDLDAFLIGTSGMGFEALPEDQIEMLRWLINHVEGVLSEPQPHGWTKRWLDVLKAESKIGFHPVIPKYGYGDPTSTSVMMKAVEGLNMTGAVRHGAECFNFYFPQELDHEYLIVWEGFKNLPWRYLNEPGLREFLSERISDGFSFPLNPKWILCDAGWRKVFEELLASEGAKEALDAWYPPNSGVRERLEEISKIYPEGFKPILKEGEEFVEMDQDLADFELKRYQTLQRARRKLKVILMFRSLSFSSSEPAKKPVTTEDDDESEDSPTVLLPPRTRTWFEELVEHFSCTHRESCFHPQSSGSIQLQSFEVVDQPSAPVDQPSAPVDQPSAPDSQPTSELTSVWWTWSWPELWSEAYIQSSWLLSSWRVKGMLPPEERRGVIINEALIAMLPRPLCELSRSIKKRMLSLLGTVISQNTL</sequence>
<evidence type="ECO:0000313" key="3">
    <source>
        <dbReference type="Proteomes" id="UP001190700"/>
    </source>
</evidence>
<accession>A0AAE0C269</accession>
<keyword evidence="3" id="KW-1185">Reference proteome</keyword>
<protein>
    <submittedName>
        <fullName evidence="2">Uncharacterized protein</fullName>
    </submittedName>
</protein>
<gene>
    <name evidence="2" type="ORF">CYMTET_43457</name>
</gene>
<feature type="compositionally biased region" description="Low complexity" evidence="1">
    <location>
        <begin position="25"/>
        <end position="44"/>
    </location>
</feature>
<organism evidence="2 3">
    <name type="scientific">Cymbomonas tetramitiformis</name>
    <dbReference type="NCBI Taxonomy" id="36881"/>
    <lineage>
        <taxon>Eukaryota</taxon>
        <taxon>Viridiplantae</taxon>
        <taxon>Chlorophyta</taxon>
        <taxon>Pyramimonadophyceae</taxon>
        <taxon>Pyramimonadales</taxon>
        <taxon>Pyramimonadaceae</taxon>
        <taxon>Cymbomonas</taxon>
    </lineage>
</organism>
<comment type="caution">
    <text evidence="2">The sequence shown here is derived from an EMBL/GenBank/DDBJ whole genome shotgun (WGS) entry which is preliminary data.</text>
</comment>
<reference evidence="2 3" key="1">
    <citation type="journal article" date="2015" name="Genome Biol. Evol.">
        <title>Comparative Genomics of a Bacterivorous Green Alga Reveals Evolutionary Causalities and Consequences of Phago-Mixotrophic Mode of Nutrition.</title>
        <authorList>
            <person name="Burns J.A."/>
            <person name="Paasch A."/>
            <person name="Narechania A."/>
            <person name="Kim E."/>
        </authorList>
    </citation>
    <scope>NUCLEOTIDE SEQUENCE [LARGE SCALE GENOMIC DNA]</scope>
    <source>
        <strain evidence="2 3">PLY_AMNH</strain>
    </source>
</reference>
<name>A0AAE0C269_9CHLO</name>
<feature type="region of interest" description="Disordered" evidence="1">
    <location>
        <begin position="637"/>
        <end position="659"/>
    </location>
</feature>
<dbReference type="Proteomes" id="UP001190700">
    <property type="component" value="Unassembled WGS sequence"/>
</dbReference>
<evidence type="ECO:0000313" key="2">
    <source>
        <dbReference type="EMBL" id="KAK3247033.1"/>
    </source>
</evidence>
<feature type="compositionally biased region" description="Low complexity" evidence="1">
    <location>
        <begin position="63"/>
        <end position="80"/>
    </location>
</feature>
<dbReference type="AlphaFoldDB" id="A0AAE0C269"/>
<proteinExistence type="predicted"/>
<evidence type="ECO:0000256" key="1">
    <source>
        <dbReference type="SAM" id="MobiDB-lite"/>
    </source>
</evidence>
<feature type="region of interest" description="Disordered" evidence="1">
    <location>
        <begin position="1"/>
        <end position="88"/>
    </location>
</feature>
<feature type="region of interest" description="Disordered" evidence="1">
    <location>
        <begin position="703"/>
        <end position="725"/>
    </location>
</feature>
<dbReference type="EMBL" id="LGRX02029287">
    <property type="protein sequence ID" value="KAK3247033.1"/>
    <property type="molecule type" value="Genomic_DNA"/>
</dbReference>